<reference evidence="1" key="1">
    <citation type="submission" date="2023-07" db="EMBL/GenBank/DDBJ databases">
        <title>Black Yeasts Isolated from many extreme environments.</title>
        <authorList>
            <person name="Coleine C."/>
            <person name="Stajich J.E."/>
            <person name="Selbmann L."/>
        </authorList>
    </citation>
    <scope>NUCLEOTIDE SEQUENCE</scope>
    <source>
        <strain evidence="1">CCFEE 5714</strain>
    </source>
</reference>
<name>A0ACC3NX32_9PEZI</name>
<gene>
    <name evidence="1" type="ORF">LTR37_001605</name>
</gene>
<keyword evidence="2" id="KW-1185">Reference proteome</keyword>
<evidence type="ECO:0000313" key="1">
    <source>
        <dbReference type="EMBL" id="KAK3723724.1"/>
    </source>
</evidence>
<dbReference type="EMBL" id="JAUTXU010000008">
    <property type="protein sequence ID" value="KAK3723724.1"/>
    <property type="molecule type" value="Genomic_DNA"/>
</dbReference>
<protein>
    <submittedName>
        <fullName evidence="1">Uncharacterized protein</fullName>
    </submittedName>
</protein>
<accession>A0ACC3NX32</accession>
<comment type="caution">
    <text evidence="1">The sequence shown here is derived from an EMBL/GenBank/DDBJ whole genome shotgun (WGS) entry which is preliminary data.</text>
</comment>
<evidence type="ECO:0000313" key="2">
    <source>
        <dbReference type="Proteomes" id="UP001281147"/>
    </source>
</evidence>
<dbReference type="Proteomes" id="UP001281147">
    <property type="component" value="Unassembled WGS sequence"/>
</dbReference>
<sequence length="203" mass="23611">MPPTTRSKAKKRKDELDYFGMLSPELRNTIYDYLLPEPDDDHLANRILLAKLPKVPAICRTSRWIREETLPMWRGRYFHSFGRWNINTLAESLEDFILPHLNSGFNFARRLRIYQLWKSKAYCNPVVGVKERTMTIRVDIEDDRVVIDFDWGYKSDDWTGAGDQDQVTLVAEAKAVAIVRKLEVLLGRTLTVVESVHDIPNDC</sequence>
<organism evidence="1 2">
    <name type="scientific">Vermiconidia calcicola</name>
    <dbReference type="NCBI Taxonomy" id="1690605"/>
    <lineage>
        <taxon>Eukaryota</taxon>
        <taxon>Fungi</taxon>
        <taxon>Dikarya</taxon>
        <taxon>Ascomycota</taxon>
        <taxon>Pezizomycotina</taxon>
        <taxon>Dothideomycetes</taxon>
        <taxon>Dothideomycetidae</taxon>
        <taxon>Mycosphaerellales</taxon>
        <taxon>Extremaceae</taxon>
        <taxon>Vermiconidia</taxon>
    </lineage>
</organism>
<proteinExistence type="predicted"/>